<comment type="caution">
    <text evidence="2">The sequence shown here is derived from an EMBL/GenBank/DDBJ whole genome shotgun (WGS) entry which is preliminary data.</text>
</comment>
<reference evidence="2 3" key="1">
    <citation type="journal article" date="2024" name="Commun. Biol.">
        <title>Comparative genomic analysis of thermophilic fungi reveals convergent evolutionary adaptations and gene losses.</title>
        <authorList>
            <person name="Steindorff A.S."/>
            <person name="Aguilar-Pontes M.V."/>
            <person name="Robinson A.J."/>
            <person name="Andreopoulos B."/>
            <person name="LaButti K."/>
            <person name="Kuo A."/>
            <person name="Mondo S."/>
            <person name="Riley R."/>
            <person name="Otillar R."/>
            <person name="Haridas S."/>
            <person name="Lipzen A."/>
            <person name="Grimwood J."/>
            <person name="Schmutz J."/>
            <person name="Clum A."/>
            <person name="Reid I.D."/>
            <person name="Moisan M.C."/>
            <person name="Butler G."/>
            <person name="Nguyen T.T.M."/>
            <person name="Dewar K."/>
            <person name="Conant G."/>
            <person name="Drula E."/>
            <person name="Henrissat B."/>
            <person name="Hansel C."/>
            <person name="Singer S."/>
            <person name="Hutchinson M.I."/>
            <person name="de Vries R.P."/>
            <person name="Natvig D.O."/>
            <person name="Powell A.J."/>
            <person name="Tsang A."/>
            <person name="Grigoriev I.V."/>
        </authorList>
    </citation>
    <scope>NUCLEOTIDE SEQUENCE [LARGE SCALE GENOMIC DNA]</scope>
    <source>
        <strain evidence="2 3">ATCC 24622</strain>
    </source>
</reference>
<proteinExistence type="predicted"/>
<protein>
    <submittedName>
        <fullName evidence="2">Uncharacterized protein</fullName>
    </submittedName>
</protein>
<organism evidence="2 3">
    <name type="scientific">Phialemonium thermophilum</name>
    <dbReference type="NCBI Taxonomy" id="223376"/>
    <lineage>
        <taxon>Eukaryota</taxon>
        <taxon>Fungi</taxon>
        <taxon>Dikarya</taxon>
        <taxon>Ascomycota</taxon>
        <taxon>Pezizomycotina</taxon>
        <taxon>Sordariomycetes</taxon>
        <taxon>Sordariomycetidae</taxon>
        <taxon>Cephalothecales</taxon>
        <taxon>Cephalothecaceae</taxon>
        <taxon>Phialemonium</taxon>
    </lineage>
</organism>
<feature type="region of interest" description="Disordered" evidence="1">
    <location>
        <begin position="26"/>
        <end position="55"/>
    </location>
</feature>
<name>A0ABR3X6Q0_9PEZI</name>
<evidence type="ECO:0000313" key="2">
    <source>
        <dbReference type="EMBL" id="KAL1871606.1"/>
    </source>
</evidence>
<keyword evidence="3" id="KW-1185">Reference proteome</keyword>
<evidence type="ECO:0000313" key="3">
    <source>
        <dbReference type="Proteomes" id="UP001586593"/>
    </source>
</evidence>
<evidence type="ECO:0000256" key="1">
    <source>
        <dbReference type="SAM" id="MobiDB-lite"/>
    </source>
</evidence>
<gene>
    <name evidence="2" type="ORF">VTK73DRAFT_1955</name>
</gene>
<dbReference type="Proteomes" id="UP001586593">
    <property type="component" value="Unassembled WGS sequence"/>
</dbReference>
<dbReference type="EMBL" id="JAZHXJ010000151">
    <property type="protein sequence ID" value="KAL1871606.1"/>
    <property type="molecule type" value="Genomic_DNA"/>
</dbReference>
<accession>A0ABR3X6Q0</accession>
<sequence>MRPETQNQPVIMNSCCAWSAKWTGASGPPNYMKRPKPIGTIAARPTRQDENSPGRRLREKLIRPIPVESRMCNCNDTRSVPRQPAPPAAFQRLQKLPSMLSQWPSARNWESALTKATISALKPGGEYPLRPGCPHRFRARALLSLRGRVVE</sequence>